<protein>
    <submittedName>
        <fullName evidence="2">Uncharacterized protein</fullName>
    </submittedName>
</protein>
<accession>A0A0F9B4X3</accession>
<dbReference type="EMBL" id="LAZR01042720">
    <property type="protein sequence ID" value="KKL08832.1"/>
    <property type="molecule type" value="Genomic_DNA"/>
</dbReference>
<evidence type="ECO:0000313" key="2">
    <source>
        <dbReference type="EMBL" id="KKL08832.1"/>
    </source>
</evidence>
<dbReference type="AlphaFoldDB" id="A0A0F9B4X3"/>
<feature type="non-terminal residue" evidence="2">
    <location>
        <position position="1"/>
    </location>
</feature>
<feature type="region of interest" description="Disordered" evidence="1">
    <location>
        <begin position="1"/>
        <end position="25"/>
    </location>
</feature>
<name>A0A0F9B4X3_9ZZZZ</name>
<organism evidence="2">
    <name type="scientific">marine sediment metagenome</name>
    <dbReference type="NCBI Taxonomy" id="412755"/>
    <lineage>
        <taxon>unclassified sequences</taxon>
        <taxon>metagenomes</taxon>
        <taxon>ecological metagenomes</taxon>
    </lineage>
</organism>
<gene>
    <name evidence="2" type="ORF">LCGC14_2571950</name>
</gene>
<sequence length="75" mass="8620">RNPDLQGLPNEDVEETDFPPDRTNRHAWRLRPNKKVQMDLSVPKPPHPQQGKIDDIENATNIGQLKAAMIAWIKK</sequence>
<reference evidence="2" key="1">
    <citation type="journal article" date="2015" name="Nature">
        <title>Complex archaea that bridge the gap between prokaryotes and eukaryotes.</title>
        <authorList>
            <person name="Spang A."/>
            <person name="Saw J.H."/>
            <person name="Jorgensen S.L."/>
            <person name="Zaremba-Niedzwiedzka K."/>
            <person name="Martijn J."/>
            <person name="Lind A.E."/>
            <person name="van Eijk R."/>
            <person name="Schleper C."/>
            <person name="Guy L."/>
            <person name="Ettema T.J."/>
        </authorList>
    </citation>
    <scope>NUCLEOTIDE SEQUENCE</scope>
</reference>
<evidence type="ECO:0000256" key="1">
    <source>
        <dbReference type="SAM" id="MobiDB-lite"/>
    </source>
</evidence>
<comment type="caution">
    <text evidence="2">The sequence shown here is derived from an EMBL/GenBank/DDBJ whole genome shotgun (WGS) entry which is preliminary data.</text>
</comment>
<proteinExistence type="predicted"/>